<dbReference type="PANTHER" id="PTHR39173:SF1">
    <property type="entry name" value="ACETYLTRANSFERASE"/>
    <property type="match status" value="1"/>
</dbReference>
<sequence length="165" mass="18141">MDVIEANVELEAALLDYATECSDSGIEMYQRAIADPKGYLASLVARKSADCAELPEGWLPSTTYYCVEHGRVLGAIRVRAGTNDWVENVIGHIGYETRPSARGKGVARFLLAWVVKNAIESRAIVTCNVANLASRRVIESCGGEFLGEFDSGSEGRVRRYAFYRN</sequence>
<evidence type="ECO:0000313" key="2">
    <source>
        <dbReference type="EMBL" id="KGY09977.1"/>
    </source>
</evidence>
<dbReference type="Pfam" id="PF00583">
    <property type="entry name" value="Acetyltransf_1"/>
    <property type="match status" value="1"/>
</dbReference>
<dbReference type="SUPFAM" id="SSF55729">
    <property type="entry name" value="Acyl-CoA N-acyltransferases (Nat)"/>
    <property type="match status" value="1"/>
</dbReference>
<dbReference type="AlphaFoldDB" id="A0A0A5HWN5"/>
<organism evidence="2 3">
    <name type="scientific">Photobacterium sp. (strain ATCC 43367)</name>
    <dbReference type="NCBI Taxonomy" id="379097"/>
    <lineage>
        <taxon>Bacteria</taxon>
        <taxon>Pseudomonadati</taxon>
        <taxon>Pseudomonadota</taxon>
        <taxon>Gammaproteobacteria</taxon>
        <taxon>Vibrionales</taxon>
        <taxon>Vibrionaceae</taxon>
        <taxon>Vibrio</taxon>
        <taxon>Vibrio oreintalis group</taxon>
    </lineage>
</organism>
<proteinExistence type="predicted"/>
<dbReference type="GO" id="GO:0016747">
    <property type="term" value="F:acyltransferase activity, transferring groups other than amino-acyl groups"/>
    <property type="evidence" value="ECO:0007669"/>
    <property type="project" value="InterPro"/>
</dbReference>
<protein>
    <submittedName>
        <fullName evidence="2">Acetyltransferase</fullName>
    </submittedName>
</protein>
<dbReference type="PANTHER" id="PTHR39173">
    <property type="entry name" value="ACETYLTRANSFERASE"/>
    <property type="match status" value="1"/>
</dbReference>
<reference evidence="2 3" key="1">
    <citation type="submission" date="2014-10" db="EMBL/GenBank/DDBJ databases">
        <title>Genome sequencing of Vibrio sinaloensis T08.</title>
        <authorList>
            <person name="Chan K.-G."/>
            <person name="Mohamad N.I."/>
        </authorList>
    </citation>
    <scope>NUCLEOTIDE SEQUENCE [LARGE SCALE GENOMIC DNA]</scope>
    <source>
        <strain evidence="2 3">T08</strain>
    </source>
</reference>
<feature type="domain" description="N-acetyltransferase" evidence="1">
    <location>
        <begin position="1"/>
        <end position="165"/>
    </location>
</feature>
<accession>A0A0A5HWN5</accession>
<dbReference type="STRING" id="379097.SE23_07100"/>
<dbReference type="OrthoDB" id="9797989at2"/>
<name>A0A0A5HWN5_PHOS4</name>
<dbReference type="PROSITE" id="PS51186">
    <property type="entry name" value="GNAT"/>
    <property type="match status" value="1"/>
</dbReference>
<dbReference type="InterPro" id="IPR000182">
    <property type="entry name" value="GNAT_dom"/>
</dbReference>
<dbReference type="Gene3D" id="3.40.630.30">
    <property type="match status" value="1"/>
</dbReference>
<dbReference type="CDD" id="cd04301">
    <property type="entry name" value="NAT_SF"/>
    <property type="match status" value="1"/>
</dbReference>
<dbReference type="Proteomes" id="UP000030451">
    <property type="component" value="Unassembled WGS sequence"/>
</dbReference>
<comment type="caution">
    <text evidence="2">The sequence shown here is derived from an EMBL/GenBank/DDBJ whole genome shotgun (WGS) entry which is preliminary data.</text>
</comment>
<dbReference type="EMBL" id="JRWP01000004">
    <property type="protein sequence ID" value="KGY09977.1"/>
    <property type="molecule type" value="Genomic_DNA"/>
</dbReference>
<gene>
    <name evidence="2" type="ORF">NM06_03420</name>
</gene>
<dbReference type="RefSeq" id="WP_038188012.1">
    <property type="nucleotide sequence ID" value="NZ_JRWP01000004.1"/>
</dbReference>
<keyword evidence="2" id="KW-0808">Transferase</keyword>
<dbReference type="InterPro" id="IPR016181">
    <property type="entry name" value="Acyl_CoA_acyltransferase"/>
</dbReference>
<evidence type="ECO:0000259" key="1">
    <source>
        <dbReference type="PROSITE" id="PS51186"/>
    </source>
</evidence>
<evidence type="ECO:0000313" key="3">
    <source>
        <dbReference type="Proteomes" id="UP000030451"/>
    </source>
</evidence>